<dbReference type="Proteomes" id="UP000474778">
    <property type="component" value="Unassembled WGS sequence"/>
</dbReference>
<accession>A0A6L7I433</accession>
<name>A0A6L7I433_9GAMM</name>
<reference evidence="3 4" key="1">
    <citation type="submission" date="2019-12" db="EMBL/GenBank/DDBJ databases">
        <title>Shewanella insulae sp. nov., isolated from a tidal flat.</title>
        <authorList>
            <person name="Yoon J.-H."/>
        </authorList>
    </citation>
    <scope>NUCLEOTIDE SEQUENCE [LARGE SCALE GENOMIC DNA]</scope>
    <source>
        <strain evidence="3 4">JBTF-M18</strain>
    </source>
</reference>
<evidence type="ECO:0000256" key="1">
    <source>
        <dbReference type="SAM" id="MobiDB-lite"/>
    </source>
</evidence>
<keyword evidence="4" id="KW-1185">Reference proteome</keyword>
<organism evidence="3 4">
    <name type="scientific">Shewanella insulae</name>
    <dbReference type="NCBI Taxonomy" id="2681496"/>
    <lineage>
        <taxon>Bacteria</taxon>
        <taxon>Pseudomonadati</taxon>
        <taxon>Pseudomonadota</taxon>
        <taxon>Gammaproteobacteria</taxon>
        <taxon>Alteromonadales</taxon>
        <taxon>Shewanellaceae</taxon>
        <taxon>Shewanella</taxon>
    </lineage>
</organism>
<feature type="compositionally biased region" description="Basic and acidic residues" evidence="1">
    <location>
        <begin position="167"/>
        <end position="177"/>
    </location>
</feature>
<keyword evidence="2" id="KW-0732">Signal</keyword>
<evidence type="ECO:0000313" key="4">
    <source>
        <dbReference type="Proteomes" id="UP000474778"/>
    </source>
</evidence>
<proteinExistence type="predicted"/>
<evidence type="ECO:0000256" key="2">
    <source>
        <dbReference type="SAM" id="SignalP"/>
    </source>
</evidence>
<evidence type="ECO:0000313" key="3">
    <source>
        <dbReference type="EMBL" id="MXR70101.1"/>
    </source>
</evidence>
<feature type="chain" id="PRO_5026667242" evidence="2">
    <location>
        <begin position="20"/>
        <end position="186"/>
    </location>
</feature>
<dbReference type="AlphaFoldDB" id="A0A6L7I433"/>
<protein>
    <submittedName>
        <fullName evidence="3">DUF4124 domain-containing protein</fullName>
    </submittedName>
</protein>
<feature type="signal peptide" evidence="2">
    <location>
        <begin position="1"/>
        <end position="19"/>
    </location>
</feature>
<dbReference type="RefSeq" id="WP_160797859.1">
    <property type="nucleotide sequence ID" value="NZ_WRPA01000015.1"/>
</dbReference>
<feature type="region of interest" description="Disordered" evidence="1">
    <location>
        <begin position="164"/>
        <end position="186"/>
    </location>
</feature>
<gene>
    <name evidence="3" type="ORF">GNT65_15660</name>
</gene>
<sequence length="186" mass="21897">MGKLLLAIALLLLPALSQASNIYKCIKDDKVVFSQTSCPKEFKQHHIQYQLGIATETDSDKPKEEVDPLQALLNKRTLSQEKLLQLIDAEIYRLKQENSYYEILRASEKQKLDRKRYWQEQAKDDPEFLAKLDEMNRYFDGLIKLNDDVVFMLKRHKLRITQTPEQEELREQKEQPDRGAPQVVQH</sequence>
<dbReference type="EMBL" id="WRPA01000015">
    <property type="protein sequence ID" value="MXR70101.1"/>
    <property type="molecule type" value="Genomic_DNA"/>
</dbReference>
<comment type="caution">
    <text evidence="3">The sequence shown here is derived from an EMBL/GenBank/DDBJ whole genome shotgun (WGS) entry which is preliminary data.</text>
</comment>